<protein>
    <submittedName>
        <fullName evidence="1">Uncharacterized protein</fullName>
    </submittedName>
</protein>
<evidence type="ECO:0000313" key="1">
    <source>
        <dbReference type="EMBL" id="DAF56201.1"/>
    </source>
</evidence>
<sequence>MLFFNGFPLRLRGENERRYRRMTKVDNVVRKVTFKNDDDLYYQLDRFLLTDPELTGKNLHLKHIQMLDEHTAFVYLEEDLNTIFVRLIGKDGEELLCDEDYPFEFLTMSFEELRYVIDTGRIVYNDVAYNLKNDVYNIKYNGGRFVDLYLA</sequence>
<accession>A0A8S5SYW3</accession>
<proteinExistence type="predicted"/>
<dbReference type="EMBL" id="BK032710">
    <property type="protein sequence ID" value="DAF56201.1"/>
    <property type="molecule type" value="Genomic_DNA"/>
</dbReference>
<reference evidence="1" key="1">
    <citation type="journal article" date="2021" name="Proc. Natl. Acad. Sci. U.S.A.">
        <title>A Catalog of Tens of Thousands of Viruses from Human Metagenomes Reveals Hidden Associations with Chronic Diseases.</title>
        <authorList>
            <person name="Tisza M.J."/>
            <person name="Buck C.B."/>
        </authorList>
    </citation>
    <scope>NUCLEOTIDE SEQUENCE</scope>
    <source>
        <strain evidence="1">Ctxqo3</strain>
    </source>
</reference>
<organism evidence="1">
    <name type="scientific">Podoviridae sp. ctxqo3</name>
    <dbReference type="NCBI Taxonomy" id="2827755"/>
    <lineage>
        <taxon>Viruses</taxon>
        <taxon>Duplodnaviria</taxon>
        <taxon>Heunggongvirae</taxon>
        <taxon>Uroviricota</taxon>
        <taxon>Caudoviricetes</taxon>
    </lineage>
</organism>
<name>A0A8S5SYW3_9CAUD</name>